<accession>A0A3P8CP22</accession>
<name>A0A3P8CP22_9TREM</name>
<evidence type="ECO:0000313" key="2">
    <source>
        <dbReference type="Proteomes" id="UP000277204"/>
    </source>
</evidence>
<proteinExistence type="predicted"/>
<gene>
    <name evidence="1" type="ORF">SMRZ_LOCUS21726</name>
</gene>
<reference evidence="1 2" key="1">
    <citation type="submission" date="2018-11" db="EMBL/GenBank/DDBJ databases">
        <authorList>
            <consortium name="Pathogen Informatics"/>
        </authorList>
    </citation>
    <scope>NUCLEOTIDE SEQUENCE [LARGE SCALE GENOMIC DNA]</scope>
    <source>
        <strain evidence="1 2">Zambia</strain>
    </source>
</reference>
<dbReference type="AlphaFoldDB" id="A0A3P8CP22"/>
<dbReference type="Proteomes" id="UP000277204">
    <property type="component" value="Unassembled WGS sequence"/>
</dbReference>
<organism evidence="1 2">
    <name type="scientific">Schistosoma margrebowiei</name>
    <dbReference type="NCBI Taxonomy" id="48269"/>
    <lineage>
        <taxon>Eukaryota</taxon>
        <taxon>Metazoa</taxon>
        <taxon>Spiralia</taxon>
        <taxon>Lophotrochozoa</taxon>
        <taxon>Platyhelminthes</taxon>
        <taxon>Trematoda</taxon>
        <taxon>Digenea</taxon>
        <taxon>Strigeidida</taxon>
        <taxon>Schistosomatoidea</taxon>
        <taxon>Schistosomatidae</taxon>
        <taxon>Schistosoma</taxon>
    </lineage>
</organism>
<keyword evidence="2" id="KW-1185">Reference proteome</keyword>
<sequence>MILYLAGFNIRCKFSSSLHKTATFNGICKRLINVLKSNVESSTIYAPCKPLASIPCTKSLKPKSDNHLTI</sequence>
<evidence type="ECO:0000313" key="1">
    <source>
        <dbReference type="EMBL" id="VDP40552.1"/>
    </source>
</evidence>
<dbReference type="EMBL" id="UZAI01018835">
    <property type="protein sequence ID" value="VDP40552.1"/>
    <property type="molecule type" value="Genomic_DNA"/>
</dbReference>
<protein>
    <submittedName>
        <fullName evidence="1">Uncharacterized protein</fullName>
    </submittedName>
</protein>